<organism evidence="1 2">
    <name type="scientific">Aquiflexum balticum DSM 16537</name>
    <dbReference type="NCBI Taxonomy" id="758820"/>
    <lineage>
        <taxon>Bacteria</taxon>
        <taxon>Pseudomonadati</taxon>
        <taxon>Bacteroidota</taxon>
        <taxon>Cytophagia</taxon>
        <taxon>Cytophagales</taxon>
        <taxon>Cyclobacteriaceae</taxon>
        <taxon>Aquiflexum</taxon>
    </lineage>
</organism>
<protein>
    <submittedName>
        <fullName evidence="1">WG containing repeat-containing protein</fullName>
    </submittedName>
</protein>
<dbReference type="PANTHER" id="PTHR37841">
    <property type="entry name" value="GLR2918 PROTEIN"/>
    <property type="match status" value="1"/>
</dbReference>
<dbReference type="RefSeq" id="WP_084123252.1">
    <property type="nucleotide sequence ID" value="NZ_LT838813.1"/>
</dbReference>
<reference evidence="2" key="1">
    <citation type="submission" date="2017-04" db="EMBL/GenBank/DDBJ databases">
        <authorList>
            <person name="Varghese N."/>
            <person name="Submissions S."/>
        </authorList>
    </citation>
    <scope>NUCLEOTIDE SEQUENCE [LARGE SCALE GENOMIC DNA]</scope>
    <source>
        <strain evidence="2">DSM 16537</strain>
    </source>
</reference>
<keyword evidence="2" id="KW-1185">Reference proteome</keyword>
<accession>A0A1W2HBT1</accession>
<dbReference type="Pfam" id="PF14903">
    <property type="entry name" value="WG_beta_rep"/>
    <property type="match status" value="3"/>
</dbReference>
<evidence type="ECO:0000313" key="2">
    <source>
        <dbReference type="Proteomes" id="UP000192333"/>
    </source>
</evidence>
<evidence type="ECO:0000313" key="1">
    <source>
        <dbReference type="EMBL" id="SMD46335.1"/>
    </source>
</evidence>
<sequence>MKNYQALGIGMISIFFLGSINNALAQSYEVYDQEFRLKSRIEYDQISILGESVRISSANQELKLLSKDYKPFISLDGSSLIAYNQPWIVVKGQNGQGVFHEYGEKIFPVEYDEIQTLYSLVLAKKGNDYWVYNNSDKQTRFLGNWEEAKLTTNGQVIAKSAEGFFLPLSITPKKPHLDVKQINENFLVSKQTTGLGLINREGKYILDPIIDQMEYLDDNYFFALEGNQYMLIRGREEKVDIKYTSYHKITLDGDLILEFVHGKLRRVMKYDGILLDQVGMEKVVPVGQKHFNVFLRDKKLGLLGPNGWQVNPVTDVEKILPGSENLFPAMNAGKYGFINKSGNWSISASFEEVRGFSEEIAAVKNDGLWGFIDNSGQLLSPFQFESVSDFEKGISIVKKNGRYHLLNKSDFLLSETSFGRISRGDENYFISENESAFGLLDPFGNELIQPKFDELRREGKDRILVRLGDKYGILDEKGDFLLPLFYKSILFDHGSSQILAEYQYQAPPIPVLPESNKEKRKRLGS</sequence>
<dbReference type="InterPro" id="IPR032774">
    <property type="entry name" value="WG_beta_rep"/>
</dbReference>
<dbReference type="Proteomes" id="UP000192333">
    <property type="component" value="Chromosome I"/>
</dbReference>
<gene>
    <name evidence="1" type="ORF">SAMN00777080_5020</name>
</gene>
<dbReference type="PANTHER" id="PTHR37841:SF1">
    <property type="entry name" value="DUF3298 DOMAIN-CONTAINING PROTEIN"/>
    <property type="match status" value="1"/>
</dbReference>
<dbReference type="OrthoDB" id="2485468at2"/>
<proteinExistence type="predicted"/>
<dbReference type="SUPFAM" id="SSF69360">
    <property type="entry name" value="Cell wall binding repeat"/>
    <property type="match status" value="1"/>
</dbReference>
<dbReference type="STRING" id="758820.SAMN00777080_5020"/>
<name>A0A1W2HBT1_9BACT</name>
<dbReference type="EMBL" id="LT838813">
    <property type="protein sequence ID" value="SMD46335.1"/>
    <property type="molecule type" value="Genomic_DNA"/>
</dbReference>
<dbReference type="AlphaFoldDB" id="A0A1W2HBT1"/>